<accession>A0A7X9FPD0</accession>
<evidence type="ECO:0000313" key="2">
    <source>
        <dbReference type="Proteomes" id="UP000524246"/>
    </source>
</evidence>
<organism evidence="1 2">
    <name type="scientific">SAR324 cluster bacterium</name>
    <dbReference type="NCBI Taxonomy" id="2024889"/>
    <lineage>
        <taxon>Bacteria</taxon>
        <taxon>Deltaproteobacteria</taxon>
        <taxon>SAR324 cluster</taxon>
    </lineage>
</organism>
<name>A0A7X9FPD0_9DELT</name>
<sequence length="87" mass="10271">MLITSIVFRVLPLLMAFARQDLILKEPHVKEQEGYFDNYVEQQKSQQVEISYFPVYGETPSGVRKYLSENGFVGRDNVRYDAYTEWQ</sequence>
<dbReference type="GO" id="GO:0008233">
    <property type="term" value="F:peptidase activity"/>
    <property type="evidence" value="ECO:0007669"/>
    <property type="project" value="UniProtKB-KW"/>
</dbReference>
<comment type="caution">
    <text evidence="1">The sequence shown here is derived from an EMBL/GenBank/DDBJ whole genome shotgun (WGS) entry which is preliminary data.</text>
</comment>
<feature type="non-terminal residue" evidence="1">
    <location>
        <position position="87"/>
    </location>
</feature>
<dbReference type="GO" id="GO:0006508">
    <property type="term" value="P:proteolysis"/>
    <property type="evidence" value="ECO:0007669"/>
    <property type="project" value="UniProtKB-KW"/>
</dbReference>
<dbReference type="AlphaFoldDB" id="A0A7X9FPD0"/>
<dbReference type="EMBL" id="JAAZON010000041">
    <property type="protein sequence ID" value="NMC61747.1"/>
    <property type="molecule type" value="Genomic_DNA"/>
</dbReference>
<protein>
    <submittedName>
        <fullName evidence="1">DUF922 domain-containing Zn-dependent protease</fullName>
    </submittedName>
</protein>
<gene>
    <name evidence="1" type="ORF">GYA55_01120</name>
</gene>
<dbReference type="Proteomes" id="UP000524246">
    <property type="component" value="Unassembled WGS sequence"/>
</dbReference>
<proteinExistence type="predicted"/>
<evidence type="ECO:0000313" key="1">
    <source>
        <dbReference type="EMBL" id="NMC61747.1"/>
    </source>
</evidence>
<keyword evidence="1" id="KW-0378">Hydrolase</keyword>
<reference evidence="1 2" key="1">
    <citation type="journal article" date="2020" name="Biotechnol. Biofuels">
        <title>New insights from the biogas microbiome by comprehensive genome-resolved metagenomics of nearly 1600 species originating from multiple anaerobic digesters.</title>
        <authorList>
            <person name="Campanaro S."/>
            <person name="Treu L."/>
            <person name="Rodriguez-R L.M."/>
            <person name="Kovalovszki A."/>
            <person name="Ziels R.M."/>
            <person name="Maus I."/>
            <person name="Zhu X."/>
            <person name="Kougias P.G."/>
            <person name="Basile A."/>
            <person name="Luo G."/>
            <person name="Schluter A."/>
            <person name="Konstantinidis K.T."/>
            <person name="Angelidaki I."/>
        </authorList>
    </citation>
    <scope>NUCLEOTIDE SEQUENCE [LARGE SCALE GENOMIC DNA]</scope>
    <source>
        <strain evidence="1">AS27yjCOA_65</strain>
    </source>
</reference>
<keyword evidence="1" id="KW-0645">Protease</keyword>